<dbReference type="InterPro" id="IPR054465">
    <property type="entry name" value="Integrase_p58-like_C"/>
</dbReference>
<dbReference type="CDD" id="cd09274">
    <property type="entry name" value="RNase_HI_RT_Ty3"/>
    <property type="match status" value="1"/>
</dbReference>
<sequence length="1074" mass="122583">MIVDTGATVTVLNPKTLTADKKTIVPRVGNLRTVSGSTLPILGEIQTWIKFGDSNLFPHKCIVADIEDSCILGIDFLESHNCVIDLGKKSFTIGDFRLSFDTEEKPEQLRGTTLVSESAELPLQLKTLCDQISAELPRCQLTAFKNVITRYQDVFSKDSDDLGKCVLAQHIIDIGGHPPIKQQPRRASPAQQQTISKLVEEMLAQGIIEESKSPWASPVVMVKKKTGDWRFCIDYRKLNAITVKDSHPLPRIDETLRTLEGSKWFSALDLKSGYWQIPLDNTSRDKTAFCTRNGLWQFTVMPFGLCNAPATFQRLMRQLLKPLIDKQVVEVYLDDVLVHTPSFSKHLVVLEEVFGLLRSANLKLNVKKCEFLRRSATYLGHLITRDGIKTDPKKVESIVQWPKPTTVKELRSFVGLCSYYREFIPKLAEIAKPLYRAQNHPGELQWNEDCQNAFAKLKELLQNAPVLAHVRPDCPFVIDADASDVGIGAVLSQVQDGQEKVVAFFSRCLSRAERNYCVTRKELLSVVKAVQWFGPYGLDNGKLTIRTDHSSLRWLMNFMAVDGQLARWLEQLASYDIDIRYRPGQAHGNADAMSRRPCAGNSCKYCERRDELAQQNKLQPKDFSALRVQLEPEWGDAEVREKQENDPHVGPAYQWVAEGVKPSWEIISHLSPDSKAYWSMFDSLEISEGILCRRWESPNGMSYHRQIIIPSSMRKAVFSRVHGLVHFGEKRTLAKLREFCYWVGIHRDVRMWCRECATCGKRQGGKKTAKAPMQLYQVGAPFERVPIDVLGPLPQTDRGNRYILSVVDYFTKWPEAIALPDQKAETIATAFIEIVVGRHGVPRELHSDQGKNFESTLFKDVLRQLGIVKTRATPLRPQSDGQVERLHRTLYGWLSKMVSDHQRDWDAQLPVALLAYRASEHSSTGFSPAFLLYGREITLPLALLFGRKPMEEEVHEYAETVRKRLDRVHQEVRKRLKWKAEEMKRRYDVRCESPKFKEEDLVWLHNPRKRKGRNPKLQCFWEGPFKVVKRLNDVVYRIRSKTGAPKVVHADRLTPYCGPIEEEAGEVLGCHTSK</sequence>
<evidence type="ECO:0000313" key="10">
    <source>
        <dbReference type="Proteomes" id="UP001307889"/>
    </source>
</evidence>
<keyword evidence="4" id="KW-0540">Nuclease</keyword>
<dbReference type="Pfam" id="PF00665">
    <property type="entry name" value="rve"/>
    <property type="match status" value="1"/>
</dbReference>
<dbReference type="PROSITE" id="PS50878">
    <property type="entry name" value="RT_POL"/>
    <property type="match status" value="1"/>
</dbReference>
<accession>A0ABN7AT07</accession>
<dbReference type="CDD" id="cd01647">
    <property type="entry name" value="RT_LTR"/>
    <property type="match status" value="1"/>
</dbReference>
<dbReference type="Gene3D" id="3.30.420.10">
    <property type="entry name" value="Ribonuclease H-like superfamily/Ribonuclease H"/>
    <property type="match status" value="1"/>
</dbReference>
<dbReference type="Gene3D" id="1.10.340.70">
    <property type="match status" value="1"/>
</dbReference>
<name>A0ABN7AT07_9HEMI</name>
<dbReference type="Proteomes" id="UP001307889">
    <property type="component" value="Chromosome 5"/>
</dbReference>
<evidence type="ECO:0000256" key="3">
    <source>
        <dbReference type="ARBA" id="ARBA00022695"/>
    </source>
</evidence>
<evidence type="ECO:0000256" key="5">
    <source>
        <dbReference type="ARBA" id="ARBA00022759"/>
    </source>
</evidence>
<evidence type="ECO:0000256" key="2">
    <source>
        <dbReference type="ARBA" id="ARBA00022679"/>
    </source>
</evidence>
<dbReference type="InterPro" id="IPR012337">
    <property type="entry name" value="RNaseH-like_sf"/>
</dbReference>
<keyword evidence="6" id="KW-0511">Multifunctional enzyme</keyword>
<evidence type="ECO:0000259" key="8">
    <source>
        <dbReference type="PROSITE" id="PS50994"/>
    </source>
</evidence>
<dbReference type="InterPro" id="IPR043502">
    <property type="entry name" value="DNA/RNA_pol_sf"/>
</dbReference>
<organism evidence="9 10">
    <name type="scientific">Nesidiocoris tenuis</name>
    <dbReference type="NCBI Taxonomy" id="355587"/>
    <lineage>
        <taxon>Eukaryota</taxon>
        <taxon>Metazoa</taxon>
        <taxon>Ecdysozoa</taxon>
        <taxon>Arthropoda</taxon>
        <taxon>Hexapoda</taxon>
        <taxon>Insecta</taxon>
        <taxon>Pterygota</taxon>
        <taxon>Neoptera</taxon>
        <taxon>Paraneoptera</taxon>
        <taxon>Hemiptera</taxon>
        <taxon>Heteroptera</taxon>
        <taxon>Panheteroptera</taxon>
        <taxon>Cimicomorpha</taxon>
        <taxon>Miridae</taxon>
        <taxon>Dicyphina</taxon>
        <taxon>Nesidiocoris</taxon>
    </lineage>
</organism>
<evidence type="ECO:0000256" key="6">
    <source>
        <dbReference type="ARBA" id="ARBA00023268"/>
    </source>
</evidence>
<dbReference type="EC" id="2.7.7.49" evidence="1"/>
<dbReference type="SUPFAM" id="SSF56672">
    <property type="entry name" value="DNA/RNA polymerases"/>
    <property type="match status" value="1"/>
</dbReference>
<proteinExistence type="predicted"/>
<dbReference type="Pfam" id="PF17919">
    <property type="entry name" value="RT_RNaseH_2"/>
    <property type="match status" value="1"/>
</dbReference>
<keyword evidence="2" id="KW-0808">Transferase</keyword>
<dbReference type="InterPro" id="IPR041588">
    <property type="entry name" value="Integrase_H2C2"/>
</dbReference>
<protein>
    <recommendedName>
        <fullName evidence="1">RNA-directed DNA polymerase</fullName>
        <ecNumber evidence="1">2.7.7.49</ecNumber>
    </recommendedName>
</protein>
<dbReference type="Gene3D" id="2.40.70.10">
    <property type="entry name" value="Acid Proteases"/>
    <property type="match status" value="1"/>
</dbReference>
<keyword evidence="10" id="KW-1185">Reference proteome</keyword>
<reference evidence="9 10" key="1">
    <citation type="submission" date="2023-09" db="EMBL/GenBank/DDBJ databases">
        <title>Nesidiocoris tenuis whole genome shotgun sequence.</title>
        <authorList>
            <person name="Shibata T."/>
            <person name="Shimoda M."/>
            <person name="Kobayashi T."/>
            <person name="Uehara T."/>
        </authorList>
    </citation>
    <scope>NUCLEOTIDE SEQUENCE [LARGE SCALE GENOMIC DNA]</scope>
    <source>
        <strain evidence="9 10">Japan</strain>
    </source>
</reference>
<dbReference type="PANTHER" id="PTHR37984">
    <property type="entry name" value="PROTEIN CBG26694"/>
    <property type="match status" value="1"/>
</dbReference>
<dbReference type="Pfam" id="PF22938">
    <property type="entry name" value="Integrase_p58_C"/>
    <property type="match status" value="1"/>
</dbReference>
<dbReference type="Pfam" id="PF17921">
    <property type="entry name" value="Integrase_H2C2"/>
    <property type="match status" value="1"/>
</dbReference>
<dbReference type="PANTHER" id="PTHR37984:SF5">
    <property type="entry name" value="PROTEIN NYNRIN-LIKE"/>
    <property type="match status" value="1"/>
</dbReference>
<dbReference type="Gene3D" id="3.10.10.10">
    <property type="entry name" value="HIV Type 1 Reverse Transcriptase, subunit A, domain 1"/>
    <property type="match status" value="1"/>
</dbReference>
<evidence type="ECO:0000256" key="4">
    <source>
        <dbReference type="ARBA" id="ARBA00022722"/>
    </source>
</evidence>
<evidence type="ECO:0000259" key="7">
    <source>
        <dbReference type="PROSITE" id="PS50878"/>
    </source>
</evidence>
<gene>
    <name evidence="9" type="ORF">NTJ_06874</name>
</gene>
<dbReference type="InterPro" id="IPR000477">
    <property type="entry name" value="RT_dom"/>
</dbReference>
<feature type="domain" description="Integrase catalytic" evidence="8">
    <location>
        <begin position="777"/>
        <end position="936"/>
    </location>
</feature>
<dbReference type="EMBL" id="AP028913">
    <property type="protein sequence ID" value="BES94065.1"/>
    <property type="molecule type" value="Genomic_DNA"/>
</dbReference>
<dbReference type="InterPro" id="IPR041577">
    <property type="entry name" value="RT_RNaseH_2"/>
</dbReference>
<dbReference type="InterPro" id="IPR001584">
    <property type="entry name" value="Integrase_cat-core"/>
</dbReference>
<dbReference type="InterPro" id="IPR050951">
    <property type="entry name" value="Retrovirus_Pol_polyprotein"/>
</dbReference>
<dbReference type="SUPFAM" id="SSF53098">
    <property type="entry name" value="Ribonuclease H-like"/>
    <property type="match status" value="1"/>
</dbReference>
<evidence type="ECO:0000313" key="9">
    <source>
        <dbReference type="EMBL" id="BES94065.1"/>
    </source>
</evidence>
<dbReference type="InterPro" id="IPR036397">
    <property type="entry name" value="RNaseH_sf"/>
</dbReference>
<dbReference type="SUPFAM" id="SSF50630">
    <property type="entry name" value="Acid proteases"/>
    <property type="match status" value="1"/>
</dbReference>
<dbReference type="InterPro" id="IPR043128">
    <property type="entry name" value="Rev_trsase/Diguanyl_cyclase"/>
</dbReference>
<keyword evidence="5" id="KW-0378">Hydrolase</keyword>
<dbReference type="Pfam" id="PF00078">
    <property type="entry name" value="RVT_1"/>
    <property type="match status" value="1"/>
</dbReference>
<keyword evidence="5" id="KW-0255">Endonuclease</keyword>
<keyword evidence="3" id="KW-0548">Nucleotidyltransferase</keyword>
<dbReference type="InterPro" id="IPR021109">
    <property type="entry name" value="Peptidase_aspartic_dom_sf"/>
</dbReference>
<dbReference type="Gene3D" id="3.30.70.270">
    <property type="match status" value="2"/>
</dbReference>
<dbReference type="PROSITE" id="PS50994">
    <property type="entry name" value="INTEGRASE"/>
    <property type="match status" value="1"/>
</dbReference>
<feature type="domain" description="Reverse transcriptase" evidence="7">
    <location>
        <begin position="203"/>
        <end position="383"/>
    </location>
</feature>
<evidence type="ECO:0000256" key="1">
    <source>
        <dbReference type="ARBA" id="ARBA00012493"/>
    </source>
</evidence>